<dbReference type="InterPro" id="IPR003439">
    <property type="entry name" value="ABC_transporter-like_ATP-bd"/>
</dbReference>
<sequence>MFSDIAIKVENLSKCYEVYDTPRDRLKQFIFPRMQSVVRIVERQNYFREFWALRNVNFEVKKGETVGIIGCNGSGKSTLLQMICGTLNPTSGSINTKGRIAALLELGSGFNPEFTGRENVYLNGAVLGLSNKEIDERFDDIADFADIGEFIERPVKTYSSGMTVRLAFAVQAMVDPDILVVDEALAVGDEKFQRKCFARLEELKSKGSSILFVSHSSASIVELCDRTLLLDHGNQLMFGDSPSVVRIYQKILYASIDSRERFIRELLADEFSSHNQDVNIEEKKECSNITIKTEAKNNKLNDAYDPGLIPETTTIYPSQGAIINEIKIINNNNEVVNILQSSNTYDFIVSGHFLKDFSGIYFGIHIKSVSGIEITGQRFPQEGLYLENVRAGQNFEMKFTFRMDLLPGVYFSGGGIWSSTEPHCAHRIVDAIMFRVNPGEAIHSFGYVNLREAEPAVKING</sequence>
<dbReference type="PROSITE" id="PS50893">
    <property type="entry name" value="ABC_TRANSPORTER_2"/>
    <property type="match status" value="1"/>
</dbReference>
<dbReference type="PANTHER" id="PTHR46743:SF2">
    <property type="entry name" value="TEICHOIC ACIDS EXPORT ATP-BINDING PROTEIN TAGH"/>
    <property type="match status" value="1"/>
</dbReference>
<keyword evidence="3" id="KW-0547">Nucleotide-binding</keyword>
<dbReference type="GO" id="GO:0016020">
    <property type="term" value="C:membrane"/>
    <property type="evidence" value="ECO:0007669"/>
    <property type="project" value="InterPro"/>
</dbReference>
<dbReference type="InterPro" id="IPR050683">
    <property type="entry name" value="Bact_Polysacc_Export_ATP-bd"/>
</dbReference>
<dbReference type="InterPro" id="IPR029439">
    <property type="entry name" value="Wzt_C"/>
</dbReference>
<evidence type="ECO:0000256" key="2">
    <source>
        <dbReference type="ARBA" id="ARBA00022448"/>
    </source>
</evidence>
<gene>
    <name evidence="6" type="ORF">E4186_07490</name>
</gene>
<dbReference type="CDD" id="cd03220">
    <property type="entry name" value="ABC_KpsT_Wzt"/>
    <property type="match status" value="1"/>
</dbReference>
<accession>A0AAE7AF53</accession>
<evidence type="ECO:0000313" key="7">
    <source>
        <dbReference type="Proteomes" id="UP000502006"/>
    </source>
</evidence>
<evidence type="ECO:0000259" key="5">
    <source>
        <dbReference type="PROSITE" id="PS50893"/>
    </source>
</evidence>
<dbReference type="GO" id="GO:0005524">
    <property type="term" value="F:ATP binding"/>
    <property type="evidence" value="ECO:0007669"/>
    <property type="project" value="UniProtKB-KW"/>
</dbReference>
<dbReference type="SUPFAM" id="SSF52540">
    <property type="entry name" value="P-loop containing nucleoside triphosphate hydrolases"/>
    <property type="match status" value="1"/>
</dbReference>
<reference evidence="6 7" key="1">
    <citation type="submission" date="2019-03" db="EMBL/GenBank/DDBJ databases">
        <title>Novel transposon Tn6433 accelerates the dissemination of tet(E) in Aeromonas from aerobic biofilm under oxytetracycline stress.</title>
        <authorList>
            <person name="Shi Y."/>
            <person name="Tian Z."/>
            <person name="Zhang Y."/>
            <person name="Zhang H."/>
            <person name="Yang M."/>
        </authorList>
    </citation>
    <scope>NUCLEOTIDE SEQUENCE [LARGE SCALE GENOMIC DNA]</scope>
    <source>
        <strain evidence="6 7">T5-8</strain>
    </source>
</reference>
<dbReference type="Gene3D" id="2.70.50.60">
    <property type="entry name" value="abc- transporter (atp binding component) like domain"/>
    <property type="match status" value="1"/>
</dbReference>
<evidence type="ECO:0000256" key="1">
    <source>
        <dbReference type="ARBA" id="ARBA00005417"/>
    </source>
</evidence>
<dbReference type="Proteomes" id="UP000502006">
    <property type="component" value="Chromosome"/>
</dbReference>
<dbReference type="AlphaFoldDB" id="A0AAE7AF53"/>
<organism evidence="6 7">
    <name type="scientific">Aeromonas media</name>
    <dbReference type="NCBI Taxonomy" id="651"/>
    <lineage>
        <taxon>Bacteria</taxon>
        <taxon>Pseudomonadati</taxon>
        <taxon>Pseudomonadota</taxon>
        <taxon>Gammaproteobacteria</taxon>
        <taxon>Aeromonadales</taxon>
        <taxon>Aeromonadaceae</taxon>
        <taxon>Aeromonas</taxon>
    </lineage>
</organism>
<dbReference type="CDD" id="cd10147">
    <property type="entry name" value="Wzt_C-like"/>
    <property type="match status" value="1"/>
</dbReference>
<feature type="domain" description="ABC transporter" evidence="5">
    <location>
        <begin position="32"/>
        <end position="257"/>
    </location>
</feature>
<dbReference type="GO" id="GO:0016887">
    <property type="term" value="F:ATP hydrolysis activity"/>
    <property type="evidence" value="ECO:0007669"/>
    <property type="project" value="InterPro"/>
</dbReference>
<name>A0AAE7AF53_AERME</name>
<dbReference type="EMBL" id="CP038444">
    <property type="protein sequence ID" value="QJT30050.1"/>
    <property type="molecule type" value="Genomic_DNA"/>
</dbReference>
<dbReference type="InterPro" id="IPR015860">
    <property type="entry name" value="ABC_transpr_TagH-like"/>
</dbReference>
<comment type="similarity">
    <text evidence="1">Belongs to the ABC transporter superfamily.</text>
</comment>
<dbReference type="RefSeq" id="WP_171268813.1">
    <property type="nucleotide sequence ID" value="NZ_CP038444.1"/>
</dbReference>
<dbReference type="Pfam" id="PF14524">
    <property type="entry name" value="Wzt_C"/>
    <property type="match status" value="1"/>
</dbReference>
<evidence type="ECO:0000256" key="4">
    <source>
        <dbReference type="ARBA" id="ARBA00022840"/>
    </source>
</evidence>
<evidence type="ECO:0000256" key="3">
    <source>
        <dbReference type="ARBA" id="ARBA00022741"/>
    </source>
</evidence>
<keyword evidence="2" id="KW-0813">Transport</keyword>
<dbReference type="InterPro" id="IPR003593">
    <property type="entry name" value="AAA+_ATPase"/>
</dbReference>
<dbReference type="PANTHER" id="PTHR46743">
    <property type="entry name" value="TEICHOIC ACIDS EXPORT ATP-BINDING PROTEIN TAGH"/>
    <property type="match status" value="1"/>
</dbReference>
<dbReference type="Pfam" id="PF00005">
    <property type="entry name" value="ABC_tran"/>
    <property type="match status" value="1"/>
</dbReference>
<dbReference type="Gene3D" id="3.40.50.300">
    <property type="entry name" value="P-loop containing nucleotide triphosphate hydrolases"/>
    <property type="match status" value="1"/>
</dbReference>
<dbReference type="SMART" id="SM00382">
    <property type="entry name" value="AAA"/>
    <property type="match status" value="1"/>
</dbReference>
<dbReference type="InterPro" id="IPR027417">
    <property type="entry name" value="P-loop_NTPase"/>
</dbReference>
<protein>
    <submittedName>
        <fullName evidence="6">ABC transporter ATP-binding protein</fullName>
    </submittedName>
</protein>
<dbReference type="GO" id="GO:0140359">
    <property type="term" value="F:ABC-type transporter activity"/>
    <property type="evidence" value="ECO:0007669"/>
    <property type="project" value="InterPro"/>
</dbReference>
<proteinExistence type="inferred from homology"/>
<evidence type="ECO:0000313" key="6">
    <source>
        <dbReference type="EMBL" id="QJT30050.1"/>
    </source>
</evidence>
<keyword evidence="4 6" id="KW-0067">ATP-binding</keyword>